<dbReference type="Proteomes" id="UP000735302">
    <property type="component" value="Unassembled WGS sequence"/>
</dbReference>
<evidence type="ECO:0000313" key="2">
    <source>
        <dbReference type="Proteomes" id="UP000735302"/>
    </source>
</evidence>
<sequence length="117" mass="12797">MLKTDFQEINNPGKLGKASTVLKSYSNHVIKPLGQARLTVQSKTSTVETKFQIVDIIVEKIISGDLAEELGLISKVEVIQTSDSELRDYPEVTNTTGLLPGIYKIKLEEGSKGVIHA</sequence>
<name>A0AAV3XWA5_9GAST</name>
<protein>
    <submittedName>
        <fullName evidence="1">Pol polyprotein</fullName>
    </submittedName>
</protein>
<organism evidence="1 2">
    <name type="scientific">Plakobranchus ocellatus</name>
    <dbReference type="NCBI Taxonomy" id="259542"/>
    <lineage>
        <taxon>Eukaryota</taxon>
        <taxon>Metazoa</taxon>
        <taxon>Spiralia</taxon>
        <taxon>Lophotrochozoa</taxon>
        <taxon>Mollusca</taxon>
        <taxon>Gastropoda</taxon>
        <taxon>Heterobranchia</taxon>
        <taxon>Euthyneura</taxon>
        <taxon>Panpulmonata</taxon>
        <taxon>Sacoglossa</taxon>
        <taxon>Placobranchoidea</taxon>
        <taxon>Plakobranchidae</taxon>
        <taxon>Plakobranchus</taxon>
    </lineage>
</organism>
<proteinExistence type="predicted"/>
<dbReference type="AlphaFoldDB" id="A0AAV3XWA5"/>
<keyword evidence="2" id="KW-1185">Reference proteome</keyword>
<reference evidence="1 2" key="1">
    <citation type="journal article" date="2021" name="Elife">
        <title>Chloroplast acquisition without the gene transfer in kleptoplastic sea slugs, Plakobranchus ocellatus.</title>
        <authorList>
            <person name="Maeda T."/>
            <person name="Takahashi S."/>
            <person name="Yoshida T."/>
            <person name="Shimamura S."/>
            <person name="Takaki Y."/>
            <person name="Nagai Y."/>
            <person name="Toyoda A."/>
            <person name="Suzuki Y."/>
            <person name="Arimoto A."/>
            <person name="Ishii H."/>
            <person name="Satoh N."/>
            <person name="Nishiyama T."/>
            <person name="Hasebe M."/>
            <person name="Maruyama T."/>
            <person name="Minagawa J."/>
            <person name="Obokata J."/>
            <person name="Shigenobu S."/>
        </authorList>
    </citation>
    <scope>NUCLEOTIDE SEQUENCE [LARGE SCALE GENOMIC DNA]</scope>
</reference>
<dbReference type="EMBL" id="BLXT01000154">
    <property type="protein sequence ID" value="GFN74642.1"/>
    <property type="molecule type" value="Genomic_DNA"/>
</dbReference>
<gene>
    <name evidence="1" type="ORF">PoB_000114800</name>
</gene>
<comment type="caution">
    <text evidence="1">The sequence shown here is derived from an EMBL/GenBank/DDBJ whole genome shotgun (WGS) entry which is preliminary data.</text>
</comment>
<accession>A0AAV3XWA5</accession>
<evidence type="ECO:0000313" key="1">
    <source>
        <dbReference type="EMBL" id="GFN74642.1"/>
    </source>
</evidence>